<name>A0A2V4A1S1_9BACT</name>
<sequence length="248" mass="28883">MSDQQNLLDHLEEIKAVPEENIKYCDIPYWIFIGEAESLHSRATQDLPMLQAFNFDATKLERLLSLTGATRTAQANWESKQTLKQVAIENWRKEAPIMYELHNELIDFMEFAFRNREDLLKRLSAIKEGDSKADTIQDMASLSVLGKDNLELLTAVNFEIEKLDKAAEIADRMGTLLGEVNGKMYFKDEIKLTRDRSYTLLREVVDEVRDYGKFVFRNNHEKRQGYISKYNRERMVAYRKAKAEEASL</sequence>
<dbReference type="OrthoDB" id="1115578at2"/>
<evidence type="ECO:0000313" key="1">
    <source>
        <dbReference type="EMBL" id="PXY02373.1"/>
    </source>
</evidence>
<evidence type="ECO:0000313" key="2">
    <source>
        <dbReference type="Proteomes" id="UP000248079"/>
    </source>
</evidence>
<dbReference type="RefSeq" id="WP_110360006.1">
    <property type="nucleotide sequence ID" value="NZ_QFLI01000002.1"/>
</dbReference>
<keyword evidence="2" id="KW-1185">Reference proteome</keyword>
<proteinExistence type="predicted"/>
<comment type="caution">
    <text evidence="1">The sequence shown here is derived from an EMBL/GenBank/DDBJ whole genome shotgun (WGS) entry which is preliminary data.</text>
</comment>
<dbReference type="Proteomes" id="UP000248079">
    <property type="component" value="Unassembled WGS sequence"/>
</dbReference>
<organism evidence="1 2">
    <name type="scientific">Marinifilum breve</name>
    <dbReference type="NCBI Taxonomy" id="2184082"/>
    <lineage>
        <taxon>Bacteria</taxon>
        <taxon>Pseudomonadati</taxon>
        <taxon>Bacteroidota</taxon>
        <taxon>Bacteroidia</taxon>
        <taxon>Marinilabiliales</taxon>
        <taxon>Marinifilaceae</taxon>
    </lineage>
</organism>
<gene>
    <name evidence="1" type="ORF">DF185_06920</name>
</gene>
<accession>A0A2V4A1S1</accession>
<protein>
    <submittedName>
        <fullName evidence="1">Uncharacterized protein</fullName>
    </submittedName>
</protein>
<reference evidence="1 2" key="1">
    <citation type="submission" date="2018-05" db="EMBL/GenBank/DDBJ databases">
        <title>Marinifilum breve JC075T sp. nov., a marine bacterium isolated from Yongle Blue Hole in the South China Sea.</title>
        <authorList>
            <person name="Fu T."/>
        </authorList>
    </citation>
    <scope>NUCLEOTIDE SEQUENCE [LARGE SCALE GENOMIC DNA]</scope>
    <source>
        <strain evidence="1 2">JC075</strain>
    </source>
</reference>
<dbReference type="EMBL" id="QFLI01000002">
    <property type="protein sequence ID" value="PXY02373.1"/>
    <property type="molecule type" value="Genomic_DNA"/>
</dbReference>
<dbReference type="AlphaFoldDB" id="A0A2V4A1S1"/>